<evidence type="ECO:0000313" key="12">
    <source>
        <dbReference type="Proteomes" id="UP000006352"/>
    </source>
</evidence>
<dbReference type="PIRSF" id="PIRSF000137">
    <property type="entry name" value="Alcohol_oxidase"/>
    <property type="match status" value="1"/>
</dbReference>
<organism evidence="11 12">
    <name type="scientific">Fibroporia radiculosa</name>
    <dbReference type="NCBI Taxonomy" id="599839"/>
    <lineage>
        <taxon>Eukaryota</taxon>
        <taxon>Fungi</taxon>
        <taxon>Dikarya</taxon>
        <taxon>Basidiomycota</taxon>
        <taxon>Agaricomycotina</taxon>
        <taxon>Agaricomycetes</taxon>
        <taxon>Polyporales</taxon>
        <taxon>Fibroporiaceae</taxon>
        <taxon>Fibroporia</taxon>
    </lineage>
</organism>
<reference evidence="11 12" key="1">
    <citation type="journal article" date="2012" name="Appl. Environ. Microbiol.">
        <title>Short-read sequencing for genomic analysis of the brown rot fungus Fibroporia radiculosa.</title>
        <authorList>
            <person name="Tang J.D."/>
            <person name="Perkins A.D."/>
            <person name="Sonstegard T.S."/>
            <person name="Schroeder S.G."/>
            <person name="Burgess S.C."/>
            <person name="Diehl S.V."/>
        </authorList>
    </citation>
    <scope>NUCLEOTIDE SEQUENCE [LARGE SCALE GENOMIC DNA]</scope>
    <source>
        <strain evidence="11 12">TFFH 294</strain>
    </source>
</reference>
<gene>
    <name evidence="11" type="ORF">FIBRA_07694</name>
</gene>
<evidence type="ECO:0000259" key="10">
    <source>
        <dbReference type="PROSITE" id="PS00623"/>
    </source>
</evidence>
<dbReference type="HOGENOM" id="CLU_002865_6_0_1"/>
<dbReference type="Gene3D" id="3.30.560.10">
    <property type="entry name" value="Glucose Oxidase, domain 3"/>
    <property type="match status" value="1"/>
</dbReference>
<dbReference type="GO" id="GO:0050660">
    <property type="term" value="F:flavin adenine dinucleotide binding"/>
    <property type="evidence" value="ECO:0007669"/>
    <property type="project" value="InterPro"/>
</dbReference>
<keyword evidence="3 9" id="KW-0285">Flavoprotein</keyword>
<dbReference type="Pfam" id="PF00732">
    <property type="entry name" value="GMC_oxred_N"/>
    <property type="match status" value="1"/>
</dbReference>
<evidence type="ECO:0000256" key="8">
    <source>
        <dbReference type="PIRSR" id="PIRSR000137-2"/>
    </source>
</evidence>
<dbReference type="GO" id="GO:0016614">
    <property type="term" value="F:oxidoreductase activity, acting on CH-OH group of donors"/>
    <property type="evidence" value="ECO:0007669"/>
    <property type="project" value="InterPro"/>
</dbReference>
<accession>J4GFB2</accession>
<dbReference type="InParanoid" id="J4GFB2"/>
<dbReference type="SUPFAM" id="SSF51905">
    <property type="entry name" value="FAD/NAD(P)-binding domain"/>
    <property type="match status" value="1"/>
</dbReference>
<dbReference type="Gene3D" id="3.50.50.60">
    <property type="entry name" value="FAD/NAD(P)-binding domain"/>
    <property type="match status" value="1"/>
</dbReference>
<evidence type="ECO:0000256" key="9">
    <source>
        <dbReference type="RuleBase" id="RU003968"/>
    </source>
</evidence>
<protein>
    <recommendedName>
        <fullName evidence="10">Glucose-methanol-choline oxidoreductase N-terminal domain-containing protein</fullName>
    </recommendedName>
</protein>
<keyword evidence="6" id="KW-0560">Oxidoreductase</keyword>
<dbReference type="SUPFAM" id="SSF54373">
    <property type="entry name" value="FAD-linked reductases, C-terminal domain"/>
    <property type="match status" value="1"/>
</dbReference>
<dbReference type="InterPro" id="IPR000172">
    <property type="entry name" value="GMC_OxRdtase_N"/>
</dbReference>
<feature type="binding site" evidence="8">
    <location>
        <position position="261"/>
    </location>
    <ligand>
        <name>FAD</name>
        <dbReference type="ChEBI" id="CHEBI:57692"/>
    </ligand>
</feature>
<keyword evidence="4" id="KW-0732">Signal</keyword>
<evidence type="ECO:0000256" key="3">
    <source>
        <dbReference type="ARBA" id="ARBA00022630"/>
    </source>
</evidence>
<evidence type="ECO:0000256" key="7">
    <source>
        <dbReference type="PIRSR" id="PIRSR000137-1"/>
    </source>
</evidence>
<dbReference type="PANTHER" id="PTHR11552:SF201">
    <property type="entry name" value="GLUCOSE-METHANOL-CHOLINE OXIDOREDUCTASE N-TERMINAL DOMAIN-CONTAINING PROTEIN"/>
    <property type="match status" value="1"/>
</dbReference>
<dbReference type="PROSITE" id="PS00623">
    <property type="entry name" value="GMC_OXRED_1"/>
    <property type="match status" value="1"/>
</dbReference>
<keyword evidence="12" id="KW-1185">Reference proteome</keyword>
<keyword evidence="5 8" id="KW-0274">FAD</keyword>
<dbReference type="OrthoDB" id="269227at2759"/>
<dbReference type="AlphaFoldDB" id="J4GFB2"/>
<evidence type="ECO:0000256" key="1">
    <source>
        <dbReference type="ARBA" id="ARBA00001974"/>
    </source>
</evidence>
<proteinExistence type="inferred from homology"/>
<dbReference type="GeneID" id="24100384"/>
<dbReference type="PANTHER" id="PTHR11552">
    <property type="entry name" value="GLUCOSE-METHANOL-CHOLINE GMC OXIDOREDUCTASE"/>
    <property type="match status" value="1"/>
</dbReference>
<dbReference type="InterPro" id="IPR012132">
    <property type="entry name" value="GMC_OxRdtase"/>
</dbReference>
<evidence type="ECO:0000256" key="5">
    <source>
        <dbReference type="ARBA" id="ARBA00022827"/>
    </source>
</evidence>
<evidence type="ECO:0000256" key="6">
    <source>
        <dbReference type="ARBA" id="ARBA00023002"/>
    </source>
</evidence>
<feature type="binding site" evidence="8">
    <location>
        <begin position="545"/>
        <end position="546"/>
    </location>
    <ligand>
        <name>FAD</name>
        <dbReference type="ChEBI" id="CHEBI:57692"/>
    </ligand>
</feature>
<evidence type="ECO:0000313" key="11">
    <source>
        <dbReference type="EMBL" id="CCM05473.1"/>
    </source>
</evidence>
<feature type="active site" description="Proton acceptor" evidence="7">
    <location>
        <position position="589"/>
    </location>
</feature>
<evidence type="ECO:0000256" key="2">
    <source>
        <dbReference type="ARBA" id="ARBA00010790"/>
    </source>
</evidence>
<sequence length="610" mass="66979">MEFRLSDVYDVAGKRFDFVIIGALVLHTVQERRPTSSYKAVTAGLTLASRLSENPGITVAVLEAGKAHFGDPNILAPDGWIQQIMRPEYDWRFPTKPQAGAADISFTWSRGKGLGGSSAMNFLLWTRPHREEIDAIEKLGNPGWDWECMNKYFKRVESFSPPLLNSTKYEDLYVETSMGTEGKLPISFSQTNCGAESLFQQSLMKHGVKIVEDPMSGNSTGTWKAVSTIDSKSGLRSYSVSAYLQTARERPNLKVLAEAHVSRIVSAEGGQNVVATAVEFDVAGEVYRVDVGREVVLSAGQILELSGIGDRMVLEAAGVPVQQHLPSVGTNVQDKVYARVMLETHEESNIVSSNMPKDITFKAKLDQLCPDITYPFSLTMTGLTFLPIQSFIDSSTALIEKQASLIAQNAARYPPGLKEQYEIQLEHLKDPGVPDVEIIVAPFCFTPPSPNKPYIVLSVCTGSPFSRGTIHITSTDPKVPPVIDPCYFEQDIDMDILLESVKFARKVAETMPFKDIVAQEVLPGSDVTSDESIRENVKKNLSTIWHTVGSLSMLPKEKGGVVDHELKVYGTANIRVVDLSVVPISIGAHTQMVAYAIAEKAADIIKQHLN</sequence>
<comment type="cofactor">
    <cofactor evidence="1 8">
        <name>FAD</name>
        <dbReference type="ChEBI" id="CHEBI:57692"/>
    </cofactor>
</comment>
<dbReference type="Pfam" id="PF05199">
    <property type="entry name" value="GMC_oxred_C"/>
    <property type="match status" value="1"/>
</dbReference>
<evidence type="ECO:0000256" key="4">
    <source>
        <dbReference type="ARBA" id="ARBA00022729"/>
    </source>
</evidence>
<comment type="similarity">
    <text evidence="2 9">Belongs to the GMC oxidoreductase family.</text>
</comment>
<dbReference type="Proteomes" id="UP000006352">
    <property type="component" value="Unassembled WGS sequence"/>
</dbReference>
<feature type="domain" description="Glucose-methanol-choline oxidoreductase N-terminal" evidence="10">
    <location>
        <begin position="111"/>
        <end position="134"/>
    </location>
</feature>
<dbReference type="STRING" id="599839.J4GFB2"/>
<dbReference type="InterPro" id="IPR036188">
    <property type="entry name" value="FAD/NAD-bd_sf"/>
</dbReference>
<dbReference type="RefSeq" id="XP_012184756.1">
    <property type="nucleotide sequence ID" value="XM_012329366.1"/>
</dbReference>
<name>J4GFB2_9APHY</name>
<dbReference type="InterPro" id="IPR007867">
    <property type="entry name" value="GMC_OxRtase_C"/>
</dbReference>
<dbReference type="EMBL" id="HE797192">
    <property type="protein sequence ID" value="CCM05473.1"/>
    <property type="molecule type" value="Genomic_DNA"/>
</dbReference>
<feature type="active site" description="Proton donor" evidence="7">
    <location>
        <position position="546"/>
    </location>
</feature>